<dbReference type="Pfam" id="PF13976">
    <property type="entry name" value="gag_pre-integrs"/>
    <property type="match status" value="1"/>
</dbReference>
<keyword evidence="5" id="KW-0645">Protease</keyword>
<keyword evidence="20" id="KW-0917">Virion maturation</keyword>
<dbReference type="CDD" id="cd09272">
    <property type="entry name" value="RNase_HI_RT_Ty1"/>
    <property type="match status" value="1"/>
</dbReference>
<evidence type="ECO:0000256" key="2">
    <source>
        <dbReference type="ARBA" id="ARBA00022578"/>
    </source>
</evidence>
<evidence type="ECO:0000256" key="5">
    <source>
        <dbReference type="ARBA" id="ARBA00022670"/>
    </source>
</evidence>
<dbReference type="GO" id="GO:0006310">
    <property type="term" value="P:DNA recombination"/>
    <property type="evidence" value="ECO:0007669"/>
    <property type="project" value="UniProtKB-KW"/>
</dbReference>
<dbReference type="GO" id="GO:0015074">
    <property type="term" value="P:DNA integration"/>
    <property type="evidence" value="ECO:0007669"/>
    <property type="project" value="UniProtKB-KW"/>
</dbReference>
<keyword evidence="29" id="KW-0863">Zinc-finger</keyword>
<dbReference type="InterPro" id="IPR013103">
    <property type="entry name" value="RVT_2"/>
</dbReference>
<dbReference type="GO" id="GO:0004190">
    <property type="term" value="F:aspartic-type endopeptidase activity"/>
    <property type="evidence" value="ECO:0007669"/>
    <property type="project" value="UniProtKB-KW"/>
</dbReference>
<evidence type="ECO:0000313" key="34">
    <source>
        <dbReference type="Proteomes" id="UP000765509"/>
    </source>
</evidence>
<dbReference type="AlphaFoldDB" id="A0A9Q3IIN5"/>
<evidence type="ECO:0000256" key="9">
    <source>
        <dbReference type="ARBA" id="ARBA00022723"/>
    </source>
</evidence>
<keyword evidence="14" id="KW-0067">ATP-binding</keyword>
<dbReference type="GO" id="GO:0004519">
    <property type="term" value="F:endonuclease activity"/>
    <property type="evidence" value="ECO:0007669"/>
    <property type="project" value="UniProtKB-KW"/>
</dbReference>
<accession>A0A9Q3IIN5</accession>
<feature type="domain" description="Integrase catalytic" evidence="32">
    <location>
        <begin position="515"/>
        <end position="679"/>
    </location>
</feature>
<organism evidence="33 34">
    <name type="scientific">Austropuccinia psidii MF-1</name>
    <dbReference type="NCBI Taxonomy" id="1389203"/>
    <lineage>
        <taxon>Eukaryota</taxon>
        <taxon>Fungi</taxon>
        <taxon>Dikarya</taxon>
        <taxon>Basidiomycota</taxon>
        <taxon>Pucciniomycotina</taxon>
        <taxon>Pucciniomycetes</taxon>
        <taxon>Pucciniales</taxon>
        <taxon>Sphaerophragmiaceae</taxon>
        <taxon>Austropuccinia</taxon>
    </lineage>
</organism>
<evidence type="ECO:0000256" key="1">
    <source>
        <dbReference type="ARBA" id="ARBA00002180"/>
    </source>
</evidence>
<feature type="domain" description="CCHC-type" evidence="31">
    <location>
        <begin position="270"/>
        <end position="284"/>
    </location>
</feature>
<dbReference type="GO" id="GO:0032196">
    <property type="term" value="P:transposition"/>
    <property type="evidence" value="ECO:0007669"/>
    <property type="project" value="UniProtKB-KW"/>
</dbReference>
<evidence type="ECO:0000256" key="13">
    <source>
        <dbReference type="ARBA" id="ARBA00022801"/>
    </source>
</evidence>
<dbReference type="InterPro" id="IPR054722">
    <property type="entry name" value="PolX-like_BBD"/>
</dbReference>
<comment type="function">
    <text evidence="1">The aspartyl protease (PR) mediates the proteolytic cleavages of the Gag and Gag-Pol polyproteins after assembly of the VLP.</text>
</comment>
<name>A0A9Q3IIN5_9BASI</name>
<evidence type="ECO:0000256" key="20">
    <source>
        <dbReference type="ARBA" id="ARBA00023113"/>
    </source>
</evidence>
<evidence type="ECO:0000256" key="21">
    <source>
        <dbReference type="ARBA" id="ARBA00023172"/>
    </source>
</evidence>
<keyword evidence="11" id="KW-0064">Aspartyl protease</keyword>
<evidence type="ECO:0000259" key="31">
    <source>
        <dbReference type="PROSITE" id="PS50158"/>
    </source>
</evidence>
<keyword evidence="21" id="KW-0233">DNA recombination</keyword>
<evidence type="ECO:0000313" key="33">
    <source>
        <dbReference type="EMBL" id="MBW0544541.1"/>
    </source>
</evidence>
<evidence type="ECO:0000256" key="30">
    <source>
        <dbReference type="SAM" id="MobiDB-lite"/>
    </source>
</evidence>
<evidence type="ECO:0000256" key="22">
    <source>
        <dbReference type="ARBA" id="ARBA00023268"/>
    </source>
</evidence>
<dbReference type="InterPro" id="IPR039537">
    <property type="entry name" value="Retrotran_Ty1/copia-like"/>
</dbReference>
<evidence type="ECO:0000256" key="26">
    <source>
        <dbReference type="ARBA" id="ARBA00048173"/>
    </source>
</evidence>
<dbReference type="SUPFAM" id="SSF57756">
    <property type="entry name" value="Retrovirus zinc finger-like domains"/>
    <property type="match status" value="1"/>
</dbReference>
<dbReference type="GO" id="GO:0005634">
    <property type="term" value="C:nucleus"/>
    <property type="evidence" value="ECO:0007669"/>
    <property type="project" value="UniProtKB-ARBA"/>
</dbReference>
<dbReference type="EMBL" id="AVOT02049384">
    <property type="protein sequence ID" value="MBW0544541.1"/>
    <property type="molecule type" value="Genomic_DNA"/>
</dbReference>
<evidence type="ECO:0000256" key="18">
    <source>
        <dbReference type="ARBA" id="ARBA00022918"/>
    </source>
</evidence>
<keyword evidence="10" id="KW-0547">Nucleotide-binding</keyword>
<reference evidence="33" key="1">
    <citation type="submission" date="2021-03" db="EMBL/GenBank/DDBJ databases">
        <title>Draft genome sequence of rust myrtle Austropuccinia psidii MF-1, a brazilian biotype.</title>
        <authorList>
            <person name="Quecine M.C."/>
            <person name="Pachon D.M.R."/>
            <person name="Bonatelli M.L."/>
            <person name="Correr F.H."/>
            <person name="Franceschini L.M."/>
            <person name="Leite T.F."/>
            <person name="Margarido G.R.A."/>
            <person name="Almeida C.A."/>
            <person name="Ferrarezi J.A."/>
            <person name="Labate C.A."/>
        </authorList>
    </citation>
    <scope>NUCLEOTIDE SEQUENCE</scope>
    <source>
        <strain evidence="33">MF-1</strain>
    </source>
</reference>
<dbReference type="SUPFAM" id="SSF56672">
    <property type="entry name" value="DNA/RNA polymerases"/>
    <property type="match status" value="1"/>
</dbReference>
<evidence type="ECO:0000256" key="16">
    <source>
        <dbReference type="ARBA" id="ARBA00022884"/>
    </source>
</evidence>
<evidence type="ECO:0000256" key="7">
    <source>
        <dbReference type="ARBA" id="ARBA00022695"/>
    </source>
</evidence>
<evidence type="ECO:0000256" key="8">
    <source>
        <dbReference type="ARBA" id="ARBA00022722"/>
    </source>
</evidence>
<feature type="compositionally biased region" description="Polar residues" evidence="30">
    <location>
        <begin position="245"/>
        <end position="254"/>
    </location>
</feature>
<keyword evidence="17" id="KW-0229">DNA integration</keyword>
<comment type="catalytic activity">
    <reaction evidence="26">
        <text>DNA(n) + a 2'-deoxyribonucleoside 5'-triphosphate = DNA(n+1) + diphosphate</text>
        <dbReference type="Rhea" id="RHEA:22508"/>
        <dbReference type="Rhea" id="RHEA-COMP:17339"/>
        <dbReference type="Rhea" id="RHEA-COMP:17340"/>
        <dbReference type="ChEBI" id="CHEBI:33019"/>
        <dbReference type="ChEBI" id="CHEBI:61560"/>
        <dbReference type="ChEBI" id="CHEBI:173112"/>
        <dbReference type="EC" id="2.7.7.49"/>
    </reaction>
</comment>
<evidence type="ECO:0000256" key="10">
    <source>
        <dbReference type="ARBA" id="ARBA00022741"/>
    </source>
</evidence>
<evidence type="ECO:0000256" key="27">
    <source>
        <dbReference type="ARBA" id="ARBA00049244"/>
    </source>
</evidence>
<evidence type="ECO:0000256" key="29">
    <source>
        <dbReference type="PROSITE-ProRule" id="PRU00047"/>
    </source>
</evidence>
<evidence type="ECO:0000259" key="32">
    <source>
        <dbReference type="PROSITE" id="PS50994"/>
    </source>
</evidence>
<evidence type="ECO:0000256" key="17">
    <source>
        <dbReference type="ARBA" id="ARBA00022908"/>
    </source>
</evidence>
<dbReference type="GO" id="GO:0005524">
    <property type="term" value="F:ATP binding"/>
    <property type="evidence" value="ECO:0007669"/>
    <property type="project" value="UniProtKB-KW"/>
</dbReference>
<evidence type="ECO:0000256" key="6">
    <source>
        <dbReference type="ARBA" id="ARBA00022679"/>
    </source>
</evidence>
<keyword evidence="4" id="KW-0507">mRNA processing</keyword>
<evidence type="ECO:0000256" key="24">
    <source>
        <dbReference type="ARBA" id="ARBA00032154"/>
    </source>
</evidence>
<keyword evidence="2" id="KW-0815">Transposition</keyword>
<evidence type="ECO:0000256" key="19">
    <source>
        <dbReference type="ARBA" id="ARBA00022932"/>
    </source>
</evidence>
<comment type="function">
    <text evidence="28">Capsid protein (CA) is the structural component of the virus-like particle (VLP), forming the shell that encapsulates the retrotransposons dimeric RNA genome. The particles are assembled from trimer-clustered units and there are holes in the capsid shells that allow for the diffusion of macromolecules. CA also has nucleocapsid-like chaperone activity, promoting primer tRNA(i)-Met annealing to the multipartite primer-binding site (PBS), dimerization of Ty1 RNA and initiation of reverse transcription.</text>
</comment>
<dbReference type="InterPro" id="IPR001969">
    <property type="entry name" value="Aspartic_peptidase_AS"/>
</dbReference>
<sequence>MGDSKNMQDNDMNVIIEADKQAEMFHRFISLAEKIRPRLRADGANFNLWSKNMVLCWTTYFMGDSNYFQQPTEDNKIKRNLVARLFIEHSVEHDAYEAITSRIHGSDARKIYQALKDRFNRPSWSSVIFHANTIFQNRDDHVHDINMYAMTISEAVQNLENQLGKIDSEMITTLAIFFAVPSMQQHITPAINTLMATNPNLKVRPDDLLNMIRQIATASPNFDHSTEVARIHAASKFGTRKDFNNIPSNQSASTSHRKKETRAPGPRYPCHYCGEIGHWSPACPIRVKANDLRSKNRRQQVNIAGMGVVPALENGEALIDSGATHSVVGDLSLFTSWGRTDMKLSVASSESFKVNAIGSIALNTPYGLLRLNNVLYCDDIPGVILSLGHLLEEKFSISFLNHSFRLHNRHLHFLTIKRNNRWFIPFNNSTPPAINIKSVSPLICSTNSATKSYQDNNLLWHRRIGHLSIRHLRRMQKANIVSGLPHFPFSDVKLCHDCSLSKSQHRPIKSASRQIVNRPGDLIVADLMGPYEASLNNKKYILMIQDAFSWVVVAIPLVDKSEAKTYLINWIRQFLNVTAYKIITLRTDNGTEFKNHFLNDFLVRNGIIHEYSMPYEHHQNGQIERTNRTISEMARTCLLAANLPAFLWPWAFRHSVWIFNRYLHADDKVTPFEILGKKCPSLDLLRVFGAKSFIYEHNFRKDFSARATIGYHVGISEDSKGWLFWVPNKKTIVKSASVVFDEDTYYVSDIRQRASINLLQNGLEISIPSTYCEAMISDNKDFWAQAINEEIDSMRTENVFVPVDLHEALKEIPHESILSTKWVFTKKPERFKARLVARGFRQIRGINYDETFAPTPTFNSLRLLFSTACLHNWSIRTFDVKVAFLHSLIDKPVYIWPPMGFDVPKFKVLKLNKALYGTKQASRCWWMHLKTILRTIGFESNGEDPSTYHLNQGGEQAILWVHIDDGALTASSPSLLNRILDKLNSCLKIKWDAKINGLVGISITENDSGFKFSQPDLINKLTNLSPSNIIAKTPLPMNCKLVSNPSMNTMDKPYLKRIGILLYIAQASRPDIAFAVNYLARFSLHTDQSHWNALEHLIAYLRGTKDIGIQIDKNNKCPDFKCFVDANWGGEGNRSTHGYIILHGVNPIAWQSKQQTTIASSTAQAEYMALSFAARETLWIYHLLFDILQSPIPTLFSDNKTAIGISNESMTRKQTRHLIRDFNIINEYIAVGKLQLKWVSTNEQLGDVMTKPLGSIKHNDFVKKINSY</sequence>
<keyword evidence="6" id="KW-0808">Transferase</keyword>
<evidence type="ECO:0000256" key="12">
    <source>
        <dbReference type="ARBA" id="ARBA00022759"/>
    </source>
</evidence>
<keyword evidence="13" id="KW-0378">Hydrolase</keyword>
<evidence type="ECO:0000256" key="14">
    <source>
        <dbReference type="ARBA" id="ARBA00022840"/>
    </source>
</evidence>
<dbReference type="PROSITE" id="PS50158">
    <property type="entry name" value="ZF_CCHC"/>
    <property type="match status" value="1"/>
</dbReference>
<dbReference type="PANTHER" id="PTHR42648">
    <property type="entry name" value="TRANSPOSASE, PUTATIVE-RELATED"/>
    <property type="match status" value="1"/>
</dbReference>
<keyword evidence="19" id="KW-0239">DNA-directed DNA polymerase</keyword>
<keyword evidence="22" id="KW-0511">Multifunctional enzyme</keyword>
<dbReference type="GO" id="GO:0006508">
    <property type="term" value="P:proteolysis"/>
    <property type="evidence" value="ECO:0007669"/>
    <property type="project" value="UniProtKB-KW"/>
</dbReference>
<dbReference type="Proteomes" id="UP000765509">
    <property type="component" value="Unassembled WGS sequence"/>
</dbReference>
<dbReference type="InterPro" id="IPR036875">
    <property type="entry name" value="Znf_CCHC_sf"/>
</dbReference>
<comment type="catalytic activity">
    <reaction evidence="27">
        <text>DNA(n) + a 2'-deoxyribonucleoside 5'-triphosphate = DNA(n+1) + diphosphate</text>
        <dbReference type="Rhea" id="RHEA:22508"/>
        <dbReference type="Rhea" id="RHEA-COMP:17339"/>
        <dbReference type="Rhea" id="RHEA-COMP:17340"/>
        <dbReference type="ChEBI" id="CHEBI:33019"/>
        <dbReference type="ChEBI" id="CHEBI:61560"/>
        <dbReference type="ChEBI" id="CHEBI:173112"/>
        <dbReference type="EC" id="2.7.7.7"/>
    </reaction>
</comment>
<dbReference type="InterPro" id="IPR036397">
    <property type="entry name" value="RNaseH_sf"/>
</dbReference>
<evidence type="ECO:0000256" key="28">
    <source>
        <dbReference type="ARBA" id="ARBA00057243"/>
    </source>
</evidence>
<dbReference type="InterPro" id="IPR043502">
    <property type="entry name" value="DNA/RNA_pol_sf"/>
</dbReference>
<dbReference type="PROSITE" id="PS00141">
    <property type="entry name" value="ASP_PROTEASE"/>
    <property type="match status" value="1"/>
</dbReference>
<dbReference type="InterPro" id="IPR012337">
    <property type="entry name" value="RNaseH-like_sf"/>
</dbReference>
<protein>
    <recommendedName>
        <fullName evidence="23">Gag-Pol-p199</fullName>
    </recommendedName>
    <alternativeName>
        <fullName evidence="24">TY1A-TY1B</fullName>
    </alternativeName>
    <alternativeName>
        <fullName evidence="25">p190</fullName>
    </alternativeName>
</protein>
<gene>
    <name evidence="33" type="ORF">O181_084256</name>
</gene>
<dbReference type="GO" id="GO:0003887">
    <property type="term" value="F:DNA-directed DNA polymerase activity"/>
    <property type="evidence" value="ECO:0007669"/>
    <property type="project" value="UniProtKB-KW"/>
</dbReference>
<dbReference type="PROSITE" id="PS50994">
    <property type="entry name" value="INTEGRASE"/>
    <property type="match status" value="1"/>
</dbReference>
<evidence type="ECO:0000256" key="23">
    <source>
        <dbReference type="ARBA" id="ARBA00030524"/>
    </source>
</evidence>
<keyword evidence="8" id="KW-0540">Nuclease</keyword>
<comment type="caution">
    <text evidence="33">The sequence shown here is derived from an EMBL/GenBank/DDBJ whole genome shotgun (WGS) entry which is preliminary data.</text>
</comment>
<dbReference type="PANTHER" id="PTHR42648:SF11">
    <property type="entry name" value="TRANSPOSON TY4-P GAG-POL POLYPROTEIN"/>
    <property type="match status" value="1"/>
</dbReference>
<dbReference type="GO" id="GO:0003964">
    <property type="term" value="F:RNA-directed DNA polymerase activity"/>
    <property type="evidence" value="ECO:0007669"/>
    <property type="project" value="UniProtKB-KW"/>
</dbReference>
<keyword evidence="3" id="KW-1188">Viral release from host cell</keyword>
<dbReference type="Pfam" id="PF22936">
    <property type="entry name" value="Pol_BBD"/>
    <property type="match status" value="1"/>
</dbReference>
<dbReference type="Gene3D" id="3.30.420.10">
    <property type="entry name" value="Ribonuclease H-like superfamily/Ribonuclease H"/>
    <property type="match status" value="1"/>
</dbReference>
<keyword evidence="16" id="KW-0694">RNA-binding</keyword>
<evidence type="ECO:0000256" key="15">
    <source>
        <dbReference type="ARBA" id="ARBA00022842"/>
    </source>
</evidence>
<proteinExistence type="predicted"/>
<dbReference type="InterPro" id="IPR025724">
    <property type="entry name" value="GAG-pre-integrase_dom"/>
</dbReference>
<dbReference type="OrthoDB" id="3544839at2759"/>
<keyword evidence="12" id="KW-0255">Endonuclease</keyword>
<feature type="region of interest" description="Disordered" evidence="30">
    <location>
        <begin position="240"/>
        <end position="265"/>
    </location>
</feature>
<dbReference type="Pfam" id="PF07727">
    <property type="entry name" value="RVT_2"/>
    <property type="match status" value="1"/>
</dbReference>
<keyword evidence="34" id="KW-1185">Reference proteome</keyword>
<evidence type="ECO:0000256" key="4">
    <source>
        <dbReference type="ARBA" id="ARBA00022664"/>
    </source>
</evidence>
<dbReference type="Pfam" id="PF25597">
    <property type="entry name" value="SH3_retrovirus"/>
    <property type="match status" value="1"/>
</dbReference>
<dbReference type="InterPro" id="IPR057670">
    <property type="entry name" value="SH3_retrovirus"/>
</dbReference>
<dbReference type="GO" id="GO:0006397">
    <property type="term" value="P:mRNA processing"/>
    <property type="evidence" value="ECO:0007669"/>
    <property type="project" value="UniProtKB-KW"/>
</dbReference>
<evidence type="ECO:0000256" key="11">
    <source>
        <dbReference type="ARBA" id="ARBA00022750"/>
    </source>
</evidence>
<dbReference type="InterPro" id="IPR001878">
    <property type="entry name" value="Znf_CCHC"/>
</dbReference>
<evidence type="ECO:0000256" key="3">
    <source>
        <dbReference type="ARBA" id="ARBA00022612"/>
    </source>
</evidence>
<dbReference type="InterPro" id="IPR001584">
    <property type="entry name" value="Integrase_cat-core"/>
</dbReference>
<evidence type="ECO:0000256" key="25">
    <source>
        <dbReference type="ARBA" id="ARBA00033113"/>
    </source>
</evidence>
<keyword evidence="29" id="KW-0862">Zinc</keyword>
<dbReference type="GO" id="GO:0003723">
    <property type="term" value="F:RNA binding"/>
    <property type="evidence" value="ECO:0007669"/>
    <property type="project" value="UniProtKB-KW"/>
</dbReference>
<dbReference type="GO" id="GO:0008270">
    <property type="term" value="F:zinc ion binding"/>
    <property type="evidence" value="ECO:0007669"/>
    <property type="project" value="UniProtKB-KW"/>
</dbReference>
<keyword evidence="7" id="KW-0548">Nucleotidyltransferase</keyword>
<keyword evidence="18" id="KW-0695">RNA-directed DNA polymerase</keyword>
<dbReference type="SUPFAM" id="SSF53098">
    <property type="entry name" value="Ribonuclease H-like"/>
    <property type="match status" value="1"/>
</dbReference>
<keyword evidence="15" id="KW-0460">Magnesium</keyword>
<keyword evidence="9" id="KW-0479">Metal-binding</keyword>